<dbReference type="PANTHER" id="PTHR46915">
    <property type="entry name" value="UBIQUITIN-LIKE PROTEASE 4-RELATED"/>
    <property type="match status" value="1"/>
</dbReference>
<keyword evidence="2" id="KW-0645">Protease</keyword>
<gene>
    <name evidence="7" type="ORF">LTRI10_LOCUS4798</name>
</gene>
<evidence type="ECO:0000256" key="1">
    <source>
        <dbReference type="ARBA" id="ARBA00005234"/>
    </source>
</evidence>
<dbReference type="Gene3D" id="3.30.310.130">
    <property type="entry name" value="Ubiquitin-related"/>
    <property type="match status" value="1"/>
</dbReference>
<dbReference type="Gene3D" id="1.10.418.20">
    <property type="match status" value="1"/>
</dbReference>
<dbReference type="GO" id="GO:0008234">
    <property type="term" value="F:cysteine-type peptidase activity"/>
    <property type="evidence" value="ECO:0007669"/>
    <property type="project" value="UniProtKB-KW"/>
</dbReference>
<feature type="region of interest" description="Disordered" evidence="5">
    <location>
        <begin position="564"/>
        <end position="590"/>
    </location>
</feature>
<name>A0AAV2CKP9_9ROSI</name>
<sequence length="590" mass="67502">MAEEESSKKRKVDINWEEIDRQLDEMDSLPEVVPEKKGSHTDDQNPRQQCTPSATMASEHDDHCISLRKECAEMTNGQLEEAILRQSRTLKALGGTLPDRGGKIRGTIRIMEEERERRKSARATLGVGDSKKSRLLVSTGINGAPGGSKEMASSEIHSQSRFGSLFKKKMEDNADHKVANAFDSELSALGTHSRPKLKLNEGLSLNGRQKNGSRKRSFQSSFGWKDRGISSDSFYSKGQSASKHFSNGVLGRKEESPVPPSYGLRHRKRETVVVLDDDDDEEVLETLDCIDETRDECMKDAKIYYPSRDDPECVEICFQDIDCLAPESFLTSPIMNFYIRYLELQASPSQKATCDYHIFNTFFYKKLQQELSRKESEKDSLFVKFRRWWRGVNLFEKAYVLIPIHEDLHWSLVIICFPEKKDNRSGPIVLHLDSLKLHYSRVVLEDITSFLRAEWQYLREEVVAQSDGEMSDRIRKRLRNIISKRIEVPQQTNDYDCGTFVLFFMERFIDEAPERLKEVDLDMFGKQWFKPEEASGLRKKIRDLLKTEFIESRKDSFACRSSAAPSGEVRAAENGNSAEGSLTLYSSDSG</sequence>
<evidence type="ECO:0000259" key="6">
    <source>
        <dbReference type="PROSITE" id="PS50600"/>
    </source>
</evidence>
<feature type="compositionally biased region" description="Basic and acidic residues" evidence="5">
    <location>
        <begin position="12"/>
        <end position="24"/>
    </location>
</feature>
<dbReference type="PROSITE" id="PS50600">
    <property type="entry name" value="ULP_PROTEASE"/>
    <property type="match status" value="1"/>
</dbReference>
<feature type="region of interest" description="Disordered" evidence="5">
    <location>
        <begin position="244"/>
        <end position="263"/>
    </location>
</feature>
<evidence type="ECO:0000313" key="7">
    <source>
        <dbReference type="EMBL" id="CAL1357144.1"/>
    </source>
</evidence>
<evidence type="ECO:0000313" key="8">
    <source>
        <dbReference type="Proteomes" id="UP001497516"/>
    </source>
</evidence>
<feature type="region of interest" description="Disordered" evidence="5">
    <location>
        <begin position="1"/>
        <end position="57"/>
    </location>
</feature>
<proteinExistence type="inferred from homology"/>
<keyword evidence="3" id="KW-0378">Hydrolase</keyword>
<feature type="compositionally biased region" description="Basic and acidic residues" evidence="5">
    <location>
        <begin position="33"/>
        <end position="45"/>
    </location>
</feature>
<evidence type="ECO:0000256" key="2">
    <source>
        <dbReference type="ARBA" id="ARBA00022670"/>
    </source>
</evidence>
<feature type="region of interest" description="Disordered" evidence="5">
    <location>
        <begin position="199"/>
        <end position="220"/>
    </location>
</feature>
<keyword evidence="4" id="KW-0788">Thiol protease</keyword>
<evidence type="ECO:0000256" key="5">
    <source>
        <dbReference type="SAM" id="MobiDB-lite"/>
    </source>
</evidence>
<keyword evidence="8" id="KW-1185">Reference proteome</keyword>
<dbReference type="PANTHER" id="PTHR46915:SF2">
    <property type="entry name" value="UBIQUITIN-LIKE PROTEASE 4"/>
    <property type="match status" value="1"/>
</dbReference>
<feature type="domain" description="Ubiquitin-like protease family profile" evidence="6">
    <location>
        <begin position="314"/>
        <end position="508"/>
    </location>
</feature>
<organism evidence="7 8">
    <name type="scientific">Linum trigynum</name>
    <dbReference type="NCBI Taxonomy" id="586398"/>
    <lineage>
        <taxon>Eukaryota</taxon>
        <taxon>Viridiplantae</taxon>
        <taxon>Streptophyta</taxon>
        <taxon>Embryophyta</taxon>
        <taxon>Tracheophyta</taxon>
        <taxon>Spermatophyta</taxon>
        <taxon>Magnoliopsida</taxon>
        <taxon>eudicotyledons</taxon>
        <taxon>Gunneridae</taxon>
        <taxon>Pentapetalae</taxon>
        <taxon>rosids</taxon>
        <taxon>fabids</taxon>
        <taxon>Malpighiales</taxon>
        <taxon>Linaceae</taxon>
        <taxon>Linum</taxon>
    </lineage>
</organism>
<dbReference type="GO" id="GO:0006508">
    <property type="term" value="P:proteolysis"/>
    <property type="evidence" value="ECO:0007669"/>
    <property type="project" value="UniProtKB-KW"/>
</dbReference>
<dbReference type="AlphaFoldDB" id="A0AAV2CKP9"/>
<dbReference type="InterPro" id="IPR038765">
    <property type="entry name" value="Papain-like_cys_pep_sf"/>
</dbReference>
<feature type="compositionally biased region" description="Polar residues" evidence="5">
    <location>
        <begin position="46"/>
        <end position="56"/>
    </location>
</feature>
<reference evidence="7 8" key="1">
    <citation type="submission" date="2024-04" db="EMBL/GenBank/DDBJ databases">
        <authorList>
            <person name="Fracassetti M."/>
        </authorList>
    </citation>
    <scope>NUCLEOTIDE SEQUENCE [LARGE SCALE GENOMIC DNA]</scope>
</reference>
<evidence type="ECO:0000256" key="3">
    <source>
        <dbReference type="ARBA" id="ARBA00022801"/>
    </source>
</evidence>
<dbReference type="GO" id="GO:0016926">
    <property type="term" value="P:protein desumoylation"/>
    <property type="evidence" value="ECO:0007669"/>
    <property type="project" value="UniProtKB-ARBA"/>
</dbReference>
<evidence type="ECO:0000256" key="4">
    <source>
        <dbReference type="ARBA" id="ARBA00022807"/>
    </source>
</evidence>
<comment type="similarity">
    <text evidence="1">Belongs to the peptidase C48 family.</text>
</comment>
<dbReference type="Proteomes" id="UP001497516">
    <property type="component" value="Chromosome 1"/>
</dbReference>
<dbReference type="EMBL" id="OZ034813">
    <property type="protein sequence ID" value="CAL1357144.1"/>
    <property type="molecule type" value="Genomic_DNA"/>
</dbReference>
<accession>A0AAV2CKP9</accession>
<protein>
    <recommendedName>
        <fullName evidence="6">Ubiquitin-like protease family profile domain-containing protein</fullName>
    </recommendedName>
</protein>
<dbReference type="InterPro" id="IPR003653">
    <property type="entry name" value="Peptidase_C48_C"/>
</dbReference>
<dbReference type="SUPFAM" id="SSF54001">
    <property type="entry name" value="Cysteine proteinases"/>
    <property type="match status" value="1"/>
</dbReference>
<feature type="compositionally biased region" description="Polar residues" evidence="5">
    <location>
        <begin position="574"/>
        <end position="590"/>
    </location>
</feature>
<dbReference type="Pfam" id="PF02902">
    <property type="entry name" value="Peptidase_C48"/>
    <property type="match status" value="1"/>
</dbReference>